<dbReference type="InterPro" id="IPR001563">
    <property type="entry name" value="Peptidase_S10"/>
</dbReference>
<keyword evidence="3" id="KW-0378">Hydrolase</keyword>
<name>A0A839U6U0_9HYPH</name>
<keyword evidence="4" id="KW-1185">Reference proteome</keyword>
<feature type="coiled-coil region" evidence="1">
    <location>
        <begin position="229"/>
        <end position="256"/>
    </location>
</feature>
<comment type="caution">
    <text evidence="3">The sequence shown here is derived from an EMBL/GenBank/DDBJ whole genome shotgun (WGS) entry which is preliminary data.</text>
</comment>
<dbReference type="InterPro" id="IPR029058">
    <property type="entry name" value="AB_hydrolase_fold"/>
</dbReference>
<dbReference type="Pfam" id="PF00450">
    <property type="entry name" value="Peptidase_S10"/>
    <property type="match status" value="1"/>
</dbReference>
<dbReference type="GO" id="GO:0006508">
    <property type="term" value="P:proteolysis"/>
    <property type="evidence" value="ECO:0007669"/>
    <property type="project" value="InterPro"/>
</dbReference>
<dbReference type="PROSITE" id="PS00131">
    <property type="entry name" value="CARBOXYPEPT_SER_SER"/>
    <property type="match status" value="1"/>
</dbReference>
<dbReference type="PROSITE" id="PS51257">
    <property type="entry name" value="PROKAR_LIPOPROTEIN"/>
    <property type="match status" value="1"/>
</dbReference>
<proteinExistence type="predicted"/>
<dbReference type="GO" id="GO:0004185">
    <property type="term" value="F:serine-type carboxypeptidase activity"/>
    <property type="evidence" value="ECO:0007669"/>
    <property type="project" value="InterPro"/>
</dbReference>
<keyword evidence="1" id="KW-0175">Coiled coil</keyword>
<evidence type="ECO:0000256" key="1">
    <source>
        <dbReference type="SAM" id="Coils"/>
    </source>
</evidence>
<evidence type="ECO:0000313" key="4">
    <source>
        <dbReference type="Proteomes" id="UP000554520"/>
    </source>
</evidence>
<feature type="chain" id="PRO_5032863059" evidence="2">
    <location>
        <begin position="17"/>
        <end position="879"/>
    </location>
</feature>
<dbReference type="SUPFAM" id="SSF53474">
    <property type="entry name" value="alpha/beta-Hydrolases"/>
    <property type="match status" value="1"/>
</dbReference>
<dbReference type="Proteomes" id="UP000554520">
    <property type="component" value="Unassembled WGS sequence"/>
</dbReference>
<protein>
    <submittedName>
        <fullName evidence="3">Carboxypeptidase C (Cathepsin A)</fullName>
    </submittedName>
</protein>
<reference evidence="3 4" key="1">
    <citation type="submission" date="2020-08" db="EMBL/GenBank/DDBJ databases">
        <title>Genomic Encyclopedia of Type Strains, Phase III (KMG-III): the genomes of soil and plant-associated and newly described type strains.</title>
        <authorList>
            <person name="Whitman W."/>
        </authorList>
    </citation>
    <scope>NUCLEOTIDE SEQUENCE [LARGE SCALE GENOMIC DNA]</scope>
    <source>
        <strain evidence="3 4">CECT 7015</strain>
    </source>
</reference>
<sequence length="879" mass="95939">MNFRFLLLFAALGLSACNGSDSSDSSTTATSTFDAETAAAQAKLDGLNAEIGQKTTALTAAGTKLTQTEQADAALAAKIQQGEEQLAGLLVEAAAKTGEVETASTTLKDRRDELAGLEGPNGRIETLNREIAGLEKTRDGLAGVKDGDPGEIAGLKGERDDLEKRRDELKGVEGDQTKPGLIKLADDELKVRKDELADLMGDPRDTANPGKIKLAMDELATYEGTGGKIETAKTELARLETLKNAAIEDARAAKLEAAHIRSDGLIETGRFAEAAKILDAAGLTAEGASLRAVEAFVKDGKTIEAAGKLKEFAPVKSVAALFTRAGKDEEAYKLYAPEDYELEDPNTYMASKIADLAKSSLESSVVNEISSVKRHSMSIRGKTVWFTARAGHLIAYAPKSESKEMRVAKASIFYTSYTREDLPKEKRPVTFFYNGGPGSASIWLHLGSWAPQRLISNAPEIPEKYKSTKPQQFDKAENAETLLDQTDLVFCDPVGTGLSQAISPNKNKDFWQVDKDAGVLRDFVTRYTNYYNRQASPKYLYGESYGGIRTPIAAYLLLQAGTADYEHDPSGKPPTVLTGLVLNSPILDYSADCGQARTRSCAGYLPSYAILADFHKKAKVRGDKETIAEYYEASKKFTAETFTPFADKFSYPAPPPGTKSKKIKWLPELEAMAGGKALLTDLETRLGISRRVWEPEPLLNVDIFREKLLQGQKLSGFDGRMYTPSTSYDADKYIDDAFLNQFRTMRTDYLNYKNDSTYTTSLEGLRDNWDFKRPFTKSNATTSLPELTNISTLAPGTKILILGGYHDIRTPPYQTELDLKNVNLQDRIVVKNFAGGHMTYNTEESRAPMKAALDAFYEAPPYAPSASPVTAAIVSGALQ</sequence>
<dbReference type="RefSeq" id="WP_210283324.1">
    <property type="nucleotide sequence ID" value="NZ_JACHXN010000002.1"/>
</dbReference>
<evidence type="ECO:0000256" key="2">
    <source>
        <dbReference type="SAM" id="SignalP"/>
    </source>
</evidence>
<keyword evidence="3" id="KW-0645">Protease</keyword>
<evidence type="ECO:0000313" key="3">
    <source>
        <dbReference type="EMBL" id="MBB3144471.1"/>
    </source>
</evidence>
<dbReference type="InterPro" id="IPR018202">
    <property type="entry name" value="Ser_caboxypep_ser_AS"/>
</dbReference>
<dbReference type="Gene3D" id="3.40.50.1820">
    <property type="entry name" value="alpha/beta hydrolase"/>
    <property type="match status" value="1"/>
</dbReference>
<keyword evidence="3" id="KW-0121">Carboxypeptidase</keyword>
<dbReference type="AlphaFoldDB" id="A0A839U6U0"/>
<organism evidence="3 4">
    <name type="scientific">Phyllobacterium trifolii</name>
    <dbReference type="NCBI Taxonomy" id="300193"/>
    <lineage>
        <taxon>Bacteria</taxon>
        <taxon>Pseudomonadati</taxon>
        <taxon>Pseudomonadota</taxon>
        <taxon>Alphaproteobacteria</taxon>
        <taxon>Hyphomicrobiales</taxon>
        <taxon>Phyllobacteriaceae</taxon>
        <taxon>Phyllobacterium</taxon>
    </lineage>
</organism>
<accession>A0A839U6U0</accession>
<gene>
    <name evidence="3" type="ORF">FHS21_000867</name>
</gene>
<keyword evidence="2" id="KW-0732">Signal</keyword>
<dbReference type="EMBL" id="JACHXN010000002">
    <property type="protein sequence ID" value="MBB3144471.1"/>
    <property type="molecule type" value="Genomic_DNA"/>
</dbReference>
<feature type="signal peptide" evidence="2">
    <location>
        <begin position="1"/>
        <end position="16"/>
    </location>
</feature>